<name>A0A172QXE4_9CORY</name>
<keyword evidence="1" id="KW-1133">Transmembrane helix</keyword>
<accession>A0A172QXE4</accession>
<keyword evidence="1" id="KW-0812">Transmembrane</keyword>
<dbReference type="KEGG" id="ccjz:ccrud_09785"/>
<protein>
    <submittedName>
        <fullName evidence="2">Uncharacterized protein</fullName>
    </submittedName>
</protein>
<proteinExistence type="predicted"/>
<keyword evidence="1" id="KW-0472">Membrane</keyword>
<dbReference type="AlphaFoldDB" id="A0A172QXE4"/>
<dbReference type="STRING" id="1652495.ccrud_09785"/>
<evidence type="ECO:0000313" key="2">
    <source>
        <dbReference type="EMBL" id="ANE05374.1"/>
    </source>
</evidence>
<organism evidence="2 3">
    <name type="scientific">Corynebacterium crudilactis</name>
    <dbReference type="NCBI Taxonomy" id="1652495"/>
    <lineage>
        <taxon>Bacteria</taxon>
        <taxon>Bacillati</taxon>
        <taxon>Actinomycetota</taxon>
        <taxon>Actinomycetes</taxon>
        <taxon>Mycobacteriales</taxon>
        <taxon>Corynebacteriaceae</taxon>
        <taxon>Corynebacterium</taxon>
    </lineage>
</organism>
<sequence>MISPDFTQKTQDSVEFNHTTKPAKQLSPIEILDPVPVSKWNLYVLIGCTVLVVLLVLLGPWLYPQVQDYTSNFWEQFK</sequence>
<dbReference type="Proteomes" id="UP000076929">
    <property type="component" value="Chromosome"/>
</dbReference>
<dbReference type="EMBL" id="CP015622">
    <property type="protein sequence ID" value="ANE05374.1"/>
    <property type="molecule type" value="Genomic_DNA"/>
</dbReference>
<evidence type="ECO:0000256" key="1">
    <source>
        <dbReference type="SAM" id="Phobius"/>
    </source>
</evidence>
<keyword evidence="3" id="KW-1185">Reference proteome</keyword>
<reference evidence="2 3" key="1">
    <citation type="submission" date="2016-05" db="EMBL/GenBank/DDBJ databases">
        <title>Complete genome sequence of Corynebacterium crudilactis, a new Corynebacterium species isolated from raw cow's milk.</title>
        <authorList>
            <person name="Christian R."/>
            <person name="Zimmermann J."/>
            <person name="Lipski A."/>
            <person name="Kalinowski J."/>
        </authorList>
    </citation>
    <scope>NUCLEOTIDE SEQUENCE [LARGE SCALE GENOMIC DNA]</scope>
    <source>
        <strain evidence="2 3">JZ16</strain>
    </source>
</reference>
<gene>
    <name evidence="2" type="ORF">ccrud_09785</name>
</gene>
<feature type="transmembrane region" description="Helical" evidence="1">
    <location>
        <begin position="42"/>
        <end position="63"/>
    </location>
</feature>
<evidence type="ECO:0000313" key="3">
    <source>
        <dbReference type="Proteomes" id="UP000076929"/>
    </source>
</evidence>